<dbReference type="GO" id="GO:0006310">
    <property type="term" value="P:DNA recombination"/>
    <property type="evidence" value="ECO:0007669"/>
    <property type="project" value="UniProtKB-KW"/>
</dbReference>
<evidence type="ECO:0000259" key="5">
    <source>
        <dbReference type="PROSITE" id="PS51898"/>
    </source>
</evidence>
<evidence type="ECO:0000256" key="3">
    <source>
        <dbReference type="ARBA" id="ARBA00023125"/>
    </source>
</evidence>
<dbReference type="SUPFAM" id="SSF56349">
    <property type="entry name" value="DNA breaking-rejoining enzymes"/>
    <property type="match status" value="1"/>
</dbReference>
<organism evidence="6">
    <name type="scientific">Streptococcus agalactiae serotype III (strain NEM316)</name>
    <dbReference type="NCBI Taxonomy" id="211110"/>
    <lineage>
        <taxon>Bacteria</taxon>
        <taxon>Bacillati</taxon>
        <taxon>Bacillota</taxon>
        <taxon>Bacilli</taxon>
        <taxon>Lactobacillales</taxon>
        <taxon>Streptococcaceae</taxon>
        <taxon>Streptococcus</taxon>
    </lineage>
</organism>
<name>Q8E510_STRA3</name>
<dbReference type="HOGENOM" id="CLU_027562_17_6_9"/>
<dbReference type="InterPro" id="IPR002104">
    <property type="entry name" value="Integrase_catalytic"/>
</dbReference>
<dbReference type="Pfam" id="PF14657">
    <property type="entry name" value="Arm-DNA-bind_4"/>
    <property type="match status" value="1"/>
</dbReference>
<dbReference type="EMBL" id="AL766849">
    <property type="protein sequence ID" value="CAD46883.1"/>
    <property type="molecule type" value="Genomic_DNA"/>
</dbReference>
<dbReference type="InterPro" id="IPR010998">
    <property type="entry name" value="Integrase_recombinase_N"/>
</dbReference>
<dbReference type="RefSeq" id="WP_000323186.1">
    <property type="nucleotide sequence ID" value="NC_004368.1"/>
</dbReference>
<keyword evidence="2" id="KW-0229">DNA integration</keyword>
<comment type="similarity">
    <text evidence="1">Belongs to the 'phage' integrase family.</text>
</comment>
<dbReference type="Gene3D" id="1.10.443.10">
    <property type="entry name" value="Intergrase catalytic core"/>
    <property type="match status" value="1"/>
</dbReference>
<dbReference type="PROSITE" id="PS51898">
    <property type="entry name" value="TYR_RECOMBINASE"/>
    <property type="match status" value="1"/>
</dbReference>
<dbReference type="GO" id="GO:0015074">
    <property type="term" value="P:DNA integration"/>
    <property type="evidence" value="ECO:0007669"/>
    <property type="project" value="UniProtKB-KW"/>
</dbReference>
<dbReference type="Gene3D" id="1.10.150.130">
    <property type="match status" value="1"/>
</dbReference>
<dbReference type="InterPro" id="IPR004107">
    <property type="entry name" value="Integrase_SAM-like_N"/>
</dbReference>
<accession>Q8E510</accession>
<feature type="domain" description="Tyr recombinase" evidence="5">
    <location>
        <begin position="163"/>
        <end position="346"/>
    </location>
</feature>
<keyword evidence="4" id="KW-0233">DNA recombination</keyword>
<dbReference type="KEGG" id="san:gbs1224"/>
<reference evidence="6" key="1">
    <citation type="journal article" date="2002" name="Mol. Microbiol.">
        <title>Genome sequence of Streptococcus agalactiae, a pathogen causing invasive neonatal disease.</title>
        <authorList>
            <person name="Glaser P."/>
            <person name="Rusniok C."/>
            <person name="Buchrieser C."/>
            <person name="Chevalier F."/>
            <person name="Frangeul L."/>
            <person name="Msadek T."/>
            <person name="Zouine M."/>
            <person name="Couve E."/>
            <person name="Lalioui L."/>
            <person name="Poyart C."/>
            <person name="Trieu-Cuot P."/>
            <person name="Kunst F."/>
        </authorList>
    </citation>
    <scope>NUCLEOTIDE SEQUENCE [LARGE SCALE GENOMIC DNA]</scope>
    <source>
        <strain evidence="6">NEM316</strain>
    </source>
</reference>
<dbReference type="PANTHER" id="PTHR30349:SF64">
    <property type="entry name" value="PROPHAGE INTEGRASE INTD-RELATED"/>
    <property type="match status" value="1"/>
</dbReference>
<evidence type="ECO:0000256" key="2">
    <source>
        <dbReference type="ARBA" id="ARBA00022908"/>
    </source>
</evidence>
<dbReference type="AlphaFoldDB" id="Q8E510"/>
<dbReference type="Pfam" id="PF00589">
    <property type="entry name" value="Phage_integrase"/>
    <property type="match status" value="1"/>
</dbReference>
<dbReference type="Proteomes" id="UP000000823">
    <property type="component" value="Chromosome"/>
</dbReference>
<dbReference type="InterPro" id="IPR050090">
    <property type="entry name" value="Tyrosine_recombinase_XerCD"/>
</dbReference>
<sequence>MAYFRKRDNGWEYRISYKDITGKYRQKSKSGFKTKKQAELEANKIEIELSKGFQINNNIEFCTYFKNRSELYKKPNVTATTWDKYNYTLSKIKGYFDKAKLSSIKPSHYQKFISDYLNQYNWQTIKMINTHIRQSIKMAIHEGYITKDFTAFVVLPKPDDSNVDSKFLELSEYQKLISETSNEVKYKSHFCIYLIATTGLRFSEAMGLTWSDIDRDELLLHVNKTYKVFGSDKGFQPTKNKHSIRYVPINNTTIKLLDQYRLLFKTETRIFEGISNTAVNKTLKKLVGRNIHIHSLRHTYVSHLISEGIDLFAISKIVGHKDLNITLSTYAHLLEDTKNKNNEIIRELFGANLGHKLI</sequence>
<keyword evidence="3" id="KW-0238">DNA-binding</keyword>
<dbReference type="InterPro" id="IPR013762">
    <property type="entry name" value="Integrase-like_cat_sf"/>
</dbReference>
<dbReference type="CDD" id="cd01189">
    <property type="entry name" value="INT_ICEBs1_C_like"/>
    <property type="match status" value="1"/>
</dbReference>
<dbReference type="GO" id="GO:0003677">
    <property type="term" value="F:DNA binding"/>
    <property type="evidence" value="ECO:0007669"/>
    <property type="project" value="UniProtKB-KW"/>
</dbReference>
<dbReference type="Pfam" id="PF14659">
    <property type="entry name" value="Phage_int_SAM_3"/>
    <property type="match status" value="1"/>
</dbReference>
<gene>
    <name evidence="6" type="ordered locus">gbs1224</name>
</gene>
<evidence type="ECO:0000313" key="6">
    <source>
        <dbReference type="EMBL" id="CAD46883.1"/>
    </source>
</evidence>
<dbReference type="InterPro" id="IPR028259">
    <property type="entry name" value="AP2-like_int_N"/>
</dbReference>
<protein>
    <recommendedName>
        <fullName evidence="5">Tyr recombinase domain-containing protein</fullName>
    </recommendedName>
</protein>
<proteinExistence type="inferred from homology"/>
<dbReference type="PANTHER" id="PTHR30349">
    <property type="entry name" value="PHAGE INTEGRASE-RELATED"/>
    <property type="match status" value="1"/>
</dbReference>
<dbReference type="InterPro" id="IPR011010">
    <property type="entry name" value="DNA_brk_join_enz"/>
</dbReference>
<dbReference type="eggNOG" id="COG0582">
    <property type="taxonomic scope" value="Bacteria"/>
</dbReference>
<evidence type="ECO:0000256" key="1">
    <source>
        <dbReference type="ARBA" id="ARBA00008857"/>
    </source>
</evidence>
<evidence type="ECO:0000256" key="4">
    <source>
        <dbReference type="ARBA" id="ARBA00023172"/>
    </source>
</evidence>